<evidence type="ECO:0000259" key="3">
    <source>
        <dbReference type="SMART" id="SM01043"/>
    </source>
</evidence>
<evidence type="ECO:0000256" key="2">
    <source>
        <dbReference type="ARBA" id="ARBA00023163"/>
    </source>
</evidence>
<accession>A0A316EK37</accession>
<dbReference type="SUPFAM" id="SSF52540">
    <property type="entry name" value="P-loop containing nucleoside triphosphate hydrolases"/>
    <property type="match status" value="1"/>
</dbReference>
<dbReference type="InterPro" id="IPR011990">
    <property type="entry name" value="TPR-like_helical_dom_sf"/>
</dbReference>
<sequence length="921" mass="98313">MTVRQDQGMSATEPAVRLRCYGGLRMWRSGVEVDVGAPRLRTLLAALLAARGGTVGVDSLVELIWGAAPSPSAVNQLHRLVGQARRLFEPDLASRATGSWVFPAGQGYRLVTDAQSCDLMAVRALLDTPGAVPAVLEIVQEPAFAGLDAEVLGHPAFVALEQERIQIAVDAAELTLGDPGALRLLAPLQRIAASAPLHEPLQARMIRLLTSAGRRAEALVLFDATRRLLADDLGADPGAELRGAHLAALSDGEPGTPPAHRPAQLPRRVAGFVDRGDLTDHSAGIVVLSGMGGIGKTALAVEWAHRLAPSHPDGQLHLNLRGFDPSGRVVKTIDALAMLLESVGVGPAELPGDVDARAARFRSAVADRRMIILLDNARDSEQVRPLLPGAPGCLVLVTSRNRLAGLVAHEGARAVQVGRLDEAGARELLAKRIGAPRLAAEPAATTELIRFCAGLPLALSITAAHAAVRPGRRLADLVEELASQARLDALTTGEPHDDVRSALSWSYLALSPAAARLFRLISVHSGPEIPVEAAASITGTSGAAVRTALAELSAANMITEAGRQRYTLHDLLRAYAGELLGDERADAVARLVEHCLRDARNAYLTFGRPEIAPLGPPSPGMTSTPIADLGDALRWYTREQAALTCIIDLALLHGHHREAVLTVLYLRAVRSARAEPYSDSREQTMRVLAVVGDLGEPVLEAALLREAALVESPTDPAVSRLLLRRALDIAERADDVIGQAHVLRNLGLTIAGEDRDRALPLLRRSVRAARRTGEPTVLVYCIDALARTLQEDGQLDESVTLAREAFDIALATGLDDLRSNAATRLAETALLTGDHRQAAAMARWAAEHIPPGEIHIRLPVYAFLAEASDRLGDDDQARAACAVFRDLMRRHGPAYRQALGDEEVNRFIATVDRITSASEMH</sequence>
<dbReference type="InterPro" id="IPR016032">
    <property type="entry name" value="Sig_transdc_resp-reg_C-effctor"/>
</dbReference>
<dbReference type="InterPro" id="IPR036388">
    <property type="entry name" value="WH-like_DNA-bd_sf"/>
</dbReference>
<dbReference type="SMART" id="SM01043">
    <property type="entry name" value="BTAD"/>
    <property type="match status" value="1"/>
</dbReference>
<keyword evidence="2" id="KW-0804">Transcription</keyword>
<dbReference type="InterPro" id="IPR005158">
    <property type="entry name" value="BTAD"/>
</dbReference>
<name>A0A316EK37_9ACTN</name>
<keyword evidence="1" id="KW-0805">Transcription regulation</keyword>
<dbReference type="SUPFAM" id="SSF46894">
    <property type="entry name" value="C-terminal effector domain of the bipartite response regulators"/>
    <property type="match status" value="1"/>
</dbReference>
<evidence type="ECO:0000313" key="5">
    <source>
        <dbReference type="Proteomes" id="UP000245697"/>
    </source>
</evidence>
<organism evidence="4 5">
    <name type="scientific">Actinoplanes xinjiangensis</name>
    <dbReference type="NCBI Taxonomy" id="512350"/>
    <lineage>
        <taxon>Bacteria</taxon>
        <taxon>Bacillati</taxon>
        <taxon>Actinomycetota</taxon>
        <taxon>Actinomycetes</taxon>
        <taxon>Micromonosporales</taxon>
        <taxon>Micromonosporaceae</taxon>
        <taxon>Actinoplanes</taxon>
    </lineage>
</organism>
<dbReference type="GO" id="GO:0006355">
    <property type="term" value="P:regulation of DNA-templated transcription"/>
    <property type="evidence" value="ECO:0007669"/>
    <property type="project" value="InterPro"/>
</dbReference>
<dbReference type="SUPFAM" id="SSF48452">
    <property type="entry name" value="TPR-like"/>
    <property type="match status" value="2"/>
</dbReference>
<dbReference type="Pfam" id="PF03704">
    <property type="entry name" value="BTAD"/>
    <property type="match status" value="1"/>
</dbReference>
<dbReference type="Proteomes" id="UP000245697">
    <property type="component" value="Unassembled WGS sequence"/>
</dbReference>
<evidence type="ECO:0000256" key="1">
    <source>
        <dbReference type="ARBA" id="ARBA00023015"/>
    </source>
</evidence>
<reference evidence="4 5" key="1">
    <citation type="submission" date="2018-05" db="EMBL/GenBank/DDBJ databases">
        <title>Genomic Encyclopedia of Archaeal and Bacterial Type Strains, Phase II (KMG-II): from individual species to whole genera.</title>
        <authorList>
            <person name="Goeker M."/>
        </authorList>
    </citation>
    <scope>NUCLEOTIDE SEQUENCE [LARGE SCALE GENOMIC DNA]</scope>
    <source>
        <strain evidence="4 5">DSM 45184</strain>
    </source>
</reference>
<dbReference type="PANTHER" id="PTHR35807:SF1">
    <property type="entry name" value="TRANSCRIPTIONAL REGULATOR REDD"/>
    <property type="match status" value="1"/>
</dbReference>
<dbReference type="InterPro" id="IPR051677">
    <property type="entry name" value="AfsR-DnrI-RedD_regulator"/>
</dbReference>
<dbReference type="Pfam" id="PF00931">
    <property type="entry name" value="NB-ARC"/>
    <property type="match status" value="1"/>
</dbReference>
<dbReference type="GO" id="GO:0043531">
    <property type="term" value="F:ADP binding"/>
    <property type="evidence" value="ECO:0007669"/>
    <property type="project" value="InterPro"/>
</dbReference>
<dbReference type="InterPro" id="IPR027417">
    <property type="entry name" value="P-loop_NTPase"/>
</dbReference>
<dbReference type="Gene3D" id="3.40.50.300">
    <property type="entry name" value="P-loop containing nucleotide triphosphate hydrolases"/>
    <property type="match status" value="1"/>
</dbReference>
<dbReference type="PANTHER" id="PTHR35807">
    <property type="entry name" value="TRANSCRIPTIONAL REGULATOR REDD-RELATED"/>
    <property type="match status" value="1"/>
</dbReference>
<dbReference type="Gene3D" id="1.25.40.10">
    <property type="entry name" value="Tetratricopeptide repeat domain"/>
    <property type="match status" value="2"/>
</dbReference>
<dbReference type="PRINTS" id="PR00364">
    <property type="entry name" value="DISEASERSIST"/>
</dbReference>
<dbReference type="Gene3D" id="1.10.10.10">
    <property type="entry name" value="Winged helix-like DNA-binding domain superfamily/Winged helix DNA-binding domain"/>
    <property type="match status" value="1"/>
</dbReference>
<keyword evidence="4" id="KW-0238">DNA-binding</keyword>
<proteinExistence type="predicted"/>
<gene>
    <name evidence="4" type="ORF">BC793_13726</name>
</gene>
<protein>
    <submittedName>
        <fullName evidence="4">DNA-binding SARP family transcriptional activator</fullName>
    </submittedName>
</protein>
<dbReference type="GO" id="GO:0003677">
    <property type="term" value="F:DNA binding"/>
    <property type="evidence" value="ECO:0007669"/>
    <property type="project" value="UniProtKB-KW"/>
</dbReference>
<evidence type="ECO:0000313" key="4">
    <source>
        <dbReference type="EMBL" id="PWK30626.1"/>
    </source>
</evidence>
<keyword evidence="5" id="KW-1185">Reference proteome</keyword>
<feature type="domain" description="Bacterial transcriptional activator" evidence="3">
    <location>
        <begin position="117"/>
        <end position="249"/>
    </location>
</feature>
<dbReference type="InterPro" id="IPR002182">
    <property type="entry name" value="NB-ARC"/>
</dbReference>
<dbReference type="AlphaFoldDB" id="A0A316EK37"/>
<comment type="caution">
    <text evidence="4">The sequence shown here is derived from an EMBL/GenBank/DDBJ whole genome shotgun (WGS) entry which is preliminary data.</text>
</comment>
<dbReference type="EMBL" id="QGGR01000037">
    <property type="protein sequence ID" value="PWK30626.1"/>
    <property type="molecule type" value="Genomic_DNA"/>
</dbReference>